<accession>A0ABY5DWN3</accession>
<evidence type="ECO:0000256" key="1">
    <source>
        <dbReference type="SAM" id="Phobius"/>
    </source>
</evidence>
<keyword evidence="1" id="KW-0812">Transmembrane</keyword>
<feature type="transmembrane region" description="Helical" evidence="1">
    <location>
        <begin position="247"/>
        <end position="267"/>
    </location>
</feature>
<feature type="transmembrane region" description="Helical" evidence="1">
    <location>
        <begin position="120"/>
        <end position="145"/>
    </location>
</feature>
<dbReference type="Proteomes" id="UP001056035">
    <property type="component" value="Chromosome"/>
</dbReference>
<keyword evidence="1" id="KW-0472">Membrane</keyword>
<dbReference type="EMBL" id="CP098502">
    <property type="protein sequence ID" value="UTI65055.1"/>
    <property type="molecule type" value="Genomic_DNA"/>
</dbReference>
<name>A0ABY5DWN3_9ACTN</name>
<dbReference type="RefSeq" id="WP_254571745.1">
    <property type="nucleotide sequence ID" value="NZ_CP098502.1"/>
</dbReference>
<proteinExistence type="predicted"/>
<organism evidence="2 3">
    <name type="scientific">Paraconexibacter antarcticus</name>
    <dbReference type="NCBI Taxonomy" id="2949664"/>
    <lineage>
        <taxon>Bacteria</taxon>
        <taxon>Bacillati</taxon>
        <taxon>Actinomycetota</taxon>
        <taxon>Thermoleophilia</taxon>
        <taxon>Solirubrobacterales</taxon>
        <taxon>Paraconexibacteraceae</taxon>
        <taxon>Paraconexibacter</taxon>
    </lineage>
</organism>
<sequence>MTATPPPSPPAARRTALVVGLGVGLLLAALSWQTIGEAPQAGLDPSWQAGLHMAAHDGIAWGRGLAFTYGPLGWLRSPAFWFGQSGSLALLYLAVIRVGSSAVLWTLAARRFGRAGAFLALLPVLWGLPEPTLVVTFAVVVRLLVDEPPSAPQLAAALGALGGLEVLEKISVGVSILLVAGAALPFVGPPRRAVALWARWAVWAVATLIAGWLLTGQALSDLGAYATNAGDVVGGYSQAMAVDDPALAWNGQVAALIWLGVGIGIYLDAAVAGRRATAGVLVAWTVLAFMCFKAGIVRHDRGHSVLIFGMLGPAILVLPWRRRWAPAMALALAAASFAGCLQSGGNAVGDAVSPVAHVRDAARQLAPLVSAERRGVLERAGRRAVIARDALSPSVLADLRGRTVAVLPTEIAAAWAYDLRWRPLPLLQGYQAYTSRLDRLDAGALRRGDAPERILAGPTGTVDGRLWSLDTPLLAREVLCRYVLGVRQGRRWLALDRVSPRCSSPRPLGSAHTIWGRSVDVPAPRRHEVVYARVTGAQVRGAETIRSLFYKAYERAIDLGTRGVHRVVPGTLADGIPLRAARGTDLPRPFSVAPQATGLRLLRAGGETGGRLDIAFFAVRIRP</sequence>
<evidence type="ECO:0000313" key="2">
    <source>
        <dbReference type="EMBL" id="UTI65055.1"/>
    </source>
</evidence>
<keyword evidence="3" id="KW-1185">Reference proteome</keyword>
<gene>
    <name evidence="2" type="ORF">NBH00_02330</name>
</gene>
<keyword evidence="1" id="KW-1133">Transmembrane helix</keyword>
<feature type="transmembrane region" description="Helical" evidence="1">
    <location>
        <begin position="279"/>
        <end position="296"/>
    </location>
</feature>
<feature type="transmembrane region" description="Helical" evidence="1">
    <location>
        <begin position="200"/>
        <end position="219"/>
    </location>
</feature>
<feature type="transmembrane region" description="Helical" evidence="1">
    <location>
        <begin position="89"/>
        <end position="108"/>
    </location>
</feature>
<protein>
    <submittedName>
        <fullName evidence="2">Uncharacterized protein</fullName>
    </submittedName>
</protein>
<reference evidence="2 3" key="1">
    <citation type="submission" date="2022-06" db="EMBL/GenBank/DDBJ databases">
        <title>Paraconexibacter antarcticus.</title>
        <authorList>
            <person name="Kim C.S."/>
        </authorList>
    </citation>
    <scope>NUCLEOTIDE SEQUENCE [LARGE SCALE GENOMIC DNA]</scope>
    <source>
        <strain evidence="2 3">02-257</strain>
    </source>
</reference>
<feature type="transmembrane region" description="Helical" evidence="1">
    <location>
        <begin position="302"/>
        <end position="320"/>
    </location>
</feature>
<evidence type="ECO:0000313" key="3">
    <source>
        <dbReference type="Proteomes" id="UP001056035"/>
    </source>
</evidence>
<feature type="transmembrane region" description="Helical" evidence="1">
    <location>
        <begin position="170"/>
        <end position="188"/>
    </location>
</feature>